<evidence type="ECO:0000313" key="3">
    <source>
        <dbReference type="Proteomes" id="UP000078368"/>
    </source>
</evidence>
<keyword evidence="3" id="KW-1185">Reference proteome</keyword>
<comment type="caution">
    <text evidence="2">The sequence shown here is derived from an EMBL/GenBank/DDBJ whole genome shotgun (WGS) entry which is preliminary data.</text>
</comment>
<feature type="compositionally biased region" description="Polar residues" evidence="1">
    <location>
        <begin position="169"/>
        <end position="182"/>
    </location>
</feature>
<feature type="region of interest" description="Disordered" evidence="1">
    <location>
        <begin position="165"/>
        <end position="288"/>
    </location>
</feature>
<accession>A0A179B3E0</accession>
<dbReference type="EMBL" id="LVZK01000001">
    <property type="protein sequence ID" value="OAP86208.1"/>
    <property type="molecule type" value="Genomic_DNA"/>
</dbReference>
<dbReference type="AlphaFoldDB" id="A0A179B3E0"/>
<evidence type="ECO:0000313" key="2">
    <source>
        <dbReference type="EMBL" id="OAP86208.1"/>
    </source>
</evidence>
<gene>
    <name evidence="2" type="ORF">A4H34_03290</name>
</gene>
<name>A0A179B3E0_9ACTO</name>
<dbReference type="Proteomes" id="UP000078368">
    <property type="component" value="Unassembled WGS sequence"/>
</dbReference>
<sequence>MATPNVDHLFGIEPWDPRANDATTEAVKTIGDKLHLVADLTGRVAADLGMNGATAEAAAGELDSLTTRVRRSAEGMHSIAQSRTTVTTAGRHAQDTSKQLQKQLTESNEYYNFLESTAGSNPVATVALAHAREVRDAKHAELDAHASKELANLDHVAAAEGKGLPFQPEEQSSASGHGQASESTSGTGGGGRDPRSSQGSASGGAEGHVSSGPGQNAGLPRSATEWRATGLGETVGSPGHANETFFPQRSPSADASIGLQGSHYAPQHVDDHGGALRSGPVRPSGLDSPAVHNPLAVAATMTGGAVGYKVFQAIRAAKAAPAAPVSPRTAVQSGAATRAALSPRGSGILRGATTAARTPVSGTSPSSSRGGASGIARPAAASASGRSSGILRGATTAPRATAASTRSSASRSGIVRGATTASRARTNDPAVSRTNGTGSYNLTGSTVSASRNTAGSQTVSRTTSQPSERTASSSGSKTRTAGGASATRVGQNRDARSTSAGRSLGARAASPSRGADSSNQRVASRQALSGLTGKHARRSDKKKASSGSGLREDKNISAYEPDRRITFLPAGPHPTDNSSR</sequence>
<feature type="compositionally biased region" description="Low complexity" evidence="1">
    <location>
        <begin position="497"/>
        <end position="518"/>
    </location>
</feature>
<evidence type="ECO:0000256" key="1">
    <source>
        <dbReference type="SAM" id="MobiDB-lite"/>
    </source>
</evidence>
<dbReference type="RefSeq" id="WP_156510231.1">
    <property type="nucleotide sequence ID" value="NZ_LVZK01000001.1"/>
</dbReference>
<feature type="compositionally biased region" description="Polar residues" evidence="1">
    <location>
        <begin position="432"/>
        <end position="479"/>
    </location>
</feature>
<organism evidence="2 3">
    <name type="scientific">Peptidiphaga gingivicola</name>
    <dbReference type="NCBI Taxonomy" id="2741497"/>
    <lineage>
        <taxon>Bacteria</taxon>
        <taxon>Bacillati</taxon>
        <taxon>Actinomycetota</taxon>
        <taxon>Actinomycetes</taxon>
        <taxon>Actinomycetales</taxon>
        <taxon>Actinomycetaceae</taxon>
        <taxon>Peptidiphaga</taxon>
    </lineage>
</organism>
<feature type="compositionally biased region" description="Low complexity" evidence="1">
    <location>
        <begin position="361"/>
        <end position="412"/>
    </location>
</feature>
<protein>
    <submittedName>
        <fullName evidence="2">Uncharacterized protein</fullName>
    </submittedName>
</protein>
<feature type="compositionally biased region" description="Polar residues" evidence="1">
    <location>
        <begin position="519"/>
        <end position="529"/>
    </location>
</feature>
<reference evidence="2 3" key="1">
    <citation type="submission" date="2016-04" db="EMBL/GenBank/DDBJ databases">
        <title>Peptidophaga gingivicola gen. nov., sp. nov., isolated from human subgingival plaque.</title>
        <authorList>
            <person name="Beall C.J."/>
            <person name="Mokrzan E.M."/>
            <person name="Griffen A.L."/>
            <person name="Leys E.J."/>
        </authorList>
    </citation>
    <scope>NUCLEOTIDE SEQUENCE [LARGE SCALE GENOMIC DNA]</scope>
    <source>
        <strain evidence="2 3">BA112</strain>
    </source>
</reference>
<proteinExistence type="predicted"/>
<feature type="region of interest" description="Disordered" evidence="1">
    <location>
        <begin position="327"/>
        <end position="580"/>
    </location>
</feature>
<feature type="compositionally biased region" description="Basic and acidic residues" evidence="1">
    <location>
        <begin position="550"/>
        <end position="565"/>
    </location>
</feature>